<dbReference type="EMBL" id="JBBPBN010000056">
    <property type="protein sequence ID" value="KAK8989514.1"/>
    <property type="molecule type" value="Genomic_DNA"/>
</dbReference>
<keyword evidence="1" id="KW-0812">Transmembrane</keyword>
<gene>
    <name evidence="2" type="ORF">V6N11_063936</name>
</gene>
<feature type="transmembrane region" description="Helical" evidence="1">
    <location>
        <begin position="133"/>
        <end position="156"/>
    </location>
</feature>
<evidence type="ECO:0000313" key="2">
    <source>
        <dbReference type="EMBL" id="KAK8989514.1"/>
    </source>
</evidence>
<evidence type="ECO:0000256" key="1">
    <source>
        <dbReference type="SAM" id="Phobius"/>
    </source>
</evidence>
<comment type="caution">
    <text evidence="2">The sequence shown here is derived from an EMBL/GenBank/DDBJ whole genome shotgun (WGS) entry which is preliminary data.</text>
</comment>
<evidence type="ECO:0000313" key="3">
    <source>
        <dbReference type="Proteomes" id="UP001396334"/>
    </source>
</evidence>
<organism evidence="2 3">
    <name type="scientific">Hibiscus sabdariffa</name>
    <name type="common">roselle</name>
    <dbReference type="NCBI Taxonomy" id="183260"/>
    <lineage>
        <taxon>Eukaryota</taxon>
        <taxon>Viridiplantae</taxon>
        <taxon>Streptophyta</taxon>
        <taxon>Embryophyta</taxon>
        <taxon>Tracheophyta</taxon>
        <taxon>Spermatophyta</taxon>
        <taxon>Magnoliopsida</taxon>
        <taxon>eudicotyledons</taxon>
        <taxon>Gunneridae</taxon>
        <taxon>Pentapetalae</taxon>
        <taxon>rosids</taxon>
        <taxon>malvids</taxon>
        <taxon>Malvales</taxon>
        <taxon>Malvaceae</taxon>
        <taxon>Malvoideae</taxon>
        <taxon>Hibiscus</taxon>
    </lineage>
</organism>
<sequence>MTSTFRSSRRIISVVERQYELSRVDSISNRCLQQLCRPGRAGITLQQPGGVTRAQPGIGGARLFELQHRGASSAMTGTGHVGMTGHDVALDVGWQLPALGWTKVNVDGSWTWYINLRILNSSLYVEVITRWQIVFLVSLIRWILMFMFLSTSWTIFKIYF</sequence>
<keyword evidence="3" id="KW-1185">Reference proteome</keyword>
<reference evidence="2 3" key="1">
    <citation type="journal article" date="2024" name="G3 (Bethesda)">
        <title>Genome assembly of Hibiscus sabdariffa L. provides insights into metabolisms of medicinal natural products.</title>
        <authorList>
            <person name="Kim T."/>
        </authorList>
    </citation>
    <scope>NUCLEOTIDE SEQUENCE [LARGE SCALE GENOMIC DNA]</scope>
    <source>
        <strain evidence="2">TK-2024</strain>
        <tissue evidence="2">Old leaves</tissue>
    </source>
</reference>
<protein>
    <submittedName>
        <fullName evidence="2">Uncharacterized protein</fullName>
    </submittedName>
</protein>
<dbReference type="Proteomes" id="UP001396334">
    <property type="component" value="Unassembled WGS sequence"/>
</dbReference>
<name>A0ABR2PM63_9ROSI</name>
<keyword evidence="1" id="KW-0472">Membrane</keyword>
<proteinExistence type="predicted"/>
<accession>A0ABR2PM63</accession>
<keyword evidence="1" id="KW-1133">Transmembrane helix</keyword>